<sequence length="216" mass="23925">MAFFVSRAALVAVVLISQSCSIHAWRSGLAPGVSPMSKGSIRRRISGAGSHVKVLASLTQRDSFPSDLLLLETPNGDFWTPSVQATHLMQQENTALHSPKQTRKDEKKSKFTWEQKFALLRQYKKEHGNCNPPANYVVNGVKLGGWVATQRKEYWKHQAGLFSMIINQRRIHRLERVGFQWEPDLEVVGADCVAKACKALGAAAFASTGLIPAFAH</sequence>
<dbReference type="Gene3D" id="6.10.140.530">
    <property type="match status" value="1"/>
</dbReference>
<comment type="caution">
    <text evidence="3">The sequence shown here is derived from an EMBL/GenBank/DDBJ whole genome shotgun (WGS) entry which is preliminary data.</text>
</comment>
<dbReference type="AlphaFoldDB" id="A0A9N8DN47"/>
<dbReference type="EMBL" id="CAICTM010000146">
    <property type="protein sequence ID" value="CAB9502819.1"/>
    <property type="molecule type" value="Genomic_DNA"/>
</dbReference>
<feature type="chain" id="PRO_5040202694" description="Helicase-associated domain-containing protein" evidence="1">
    <location>
        <begin position="25"/>
        <end position="216"/>
    </location>
</feature>
<organism evidence="3 4">
    <name type="scientific">Seminavis robusta</name>
    <dbReference type="NCBI Taxonomy" id="568900"/>
    <lineage>
        <taxon>Eukaryota</taxon>
        <taxon>Sar</taxon>
        <taxon>Stramenopiles</taxon>
        <taxon>Ochrophyta</taxon>
        <taxon>Bacillariophyta</taxon>
        <taxon>Bacillariophyceae</taxon>
        <taxon>Bacillariophycidae</taxon>
        <taxon>Naviculales</taxon>
        <taxon>Naviculaceae</taxon>
        <taxon>Seminavis</taxon>
    </lineage>
</organism>
<accession>A0A9N8DN47</accession>
<gene>
    <name evidence="3" type="ORF">SEMRO_147_G067880.1</name>
</gene>
<protein>
    <recommendedName>
        <fullName evidence="2">Helicase-associated domain-containing protein</fullName>
    </recommendedName>
</protein>
<evidence type="ECO:0000313" key="3">
    <source>
        <dbReference type="EMBL" id="CAB9502819.1"/>
    </source>
</evidence>
<dbReference type="InterPro" id="IPR005114">
    <property type="entry name" value="Helicase_assoc"/>
</dbReference>
<dbReference type="PANTHER" id="PTHR33418:SF1">
    <property type="entry name" value="HELICASE-ASSOCIATED DOMAIN-CONTAINING PROTEIN"/>
    <property type="match status" value="1"/>
</dbReference>
<evidence type="ECO:0000259" key="2">
    <source>
        <dbReference type="Pfam" id="PF03457"/>
    </source>
</evidence>
<dbReference type="PROSITE" id="PS51257">
    <property type="entry name" value="PROKAR_LIPOPROTEIN"/>
    <property type="match status" value="1"/>
</dbReference>
<dbReference type="PANTHER" id="PTHR33418">
    <property type="entry name" value="HELICASE-ASSOCIATED"/>
    <property type="match status" value="1"/>
</dbReference>
<dbReference type="Proteomes" id="UP001153069">
    <property type="component" value="Unassembled WGS sequence"/>
</dbReference>
<keyword evidence="1" id="KW-0732">Signal</keyword>
<dbReference type="Pfam" id="PF03457">
    <property type="entry name" value="HA"/>
    <property type="match status" value="1"/>
</dbReference>
<keyword evidence="4" id="KW-1185">Reference proteome</keyword>
<proteinExistence type="predicted"/>
<feature type="domain" description="Helicase-associated" evidence="2">
    <location>
        <begin position="112"/>
        <end position="179"/>
    </location>
</feature>
<evidence type="ECO:0000256" key="1">
    <source>
        <dbReference type="SAM" id="SignalP"/>
    </source>
</evidence>
<reference evidence="3" key="1">
    <citation type="submission" date="2020-06" db="EMBL/GenBank/DDBJ databases">
        <authorList>
            <consortium name="Plant Systems Biology data submission"/>
        </authorList>
    </citation>
    <scope>NUCLEOTIDE SEQUENCE</scope>
    <source>
        <strain evidence="3">D6</strain>
    </source>
</reference>
<evidence type="ECO:0000313" key="4">
    <source>
        <dbReference type="Proteomes" id="UP001153069"/>
    </source>
</evidence>
<feature type="signal peptide" evidence="1">
    <location>
        <begin position="1"/>
        <end position="24"/>
    </location>
</feature>
<dbReference type="OrthoDB" id="408541at2759"/>
<name>A0A9N8DN47_9STRA</name>